<dbReference type="InterPro" id="IPR002821">
    <property type="entry name" value="Hydantoinase_A"/>
</dbReference>
<accession>A0AA38M8Z0</accession>
<keyword evidence="5" id="KW-1185">Reference proteome</keyword>
<dbReference type="GO" id="GO:0006749">
    <property type="term" value="P:glutathione metabolic process"/>
    <property type="evidence" value="ECO:0007669"/>
    <property type="project" value="TreeGrafter"/>
</dbReference>
<organism evidence="4 5">
    <name type="scientific">Zophobas morio</name>
    <dbReference type="NCBI Taxonomy" id="2755281"/>
    <lineage>
        <taxon>Eukaryota</taxon>
        <taxon>Metazoa</taxon>
        <taxon>Ecdysozoa</taxon>
        <taxon>Arthropoda</taxon>
        <taxon>Hexapoda</taxon>
        <taxon>Insecta</taxon>
        <taxon>Pterygota</taxon>
        <taxon>Neoptera</taxon>
        <taxon>Endopterygota</taxon>
        <taxon>Coleoptera</taxon>
        <taxon>Polyphaga</taxon>
        <taxon>Cucujiformia</taxon>
        <taxon>Tenebrionidae</taxon>
        <taxon>Zophobas</taxon>
    </lineage>
</organism>
<dbReference type="PROSITE" id="PS50125">
    <property type="entry name" value="GUANYLATE_CYCLASE_2"/>
    <property type="match status" value="2"/>
</dbReference>
<evidence type="ECO:0000259" key="3">
    <source>
        <dbReference type="PROSITE" id="PS50125"/>
    </source>
</evidence>
<gene>
    <name evidence="4" type="ORF">Zmor_019614</name>
</gene>
<feature type="domain" description="Guanylate cyclase" evidence="3">
    <location>
        <begin position="88"/>
        <end position="224"/>
    </location>
</feature>
<dbReference type="InterPro" id="IPR049517">
    <property type="entry name" value="ACX-like_C"/>
</dbReference>
<keyword evidence="2" id="KW-0456">Lyase</keyword>
<dbReference type="Pfam" id="PF19278">
    <property type="entry name" value="Hydant_A_C"/>
    <property type="match status" value="1"/>
</dbReference>
<dbReference type="GO" id="GO:0009190">
    <property type="term" value="P:cyclic nucleotide biosynthetic process"/>
    <property type="evidence" value="ECO:0007669"/>
    <property type="project" value="InterPro"/>
</dbReference>
<dbReference type="Gene3D" id="3.30.70.1230">
    <property type="entry name" value="Nucleotide cyclase"/>
    <property type="match status" value="2"/>
</dbReference>
<dbReference type="Pfam" id="PF01968">
    <property type="entry name" value="Hydantoinase_A"/>
    <property type="match status" value="1"/>
</dbReference>
<dbReference type="Pfam" id="PF00211">
    <property type="entry name" value="Guanylate_cyc"/>
    <property type="match status" value="2"/>
</dbReference>
<dbReference type="CDD" id="cd07302">
    <property type="entry name" value="CHD"/>
    <property type="match status" value="2"/>
</dbReference>
<dbReference type="GO" id="GO:0035556">
    <property type="term" value="P:intracellular signal transduction"/>
    <property type="evidence" value="ECO:0007669"/>
    <property type="project" value="InterPro"/>
</dbReference>
<dbReference type="InterPro" id="IPR003692">
    <property type="entry name" value="Hydantoinase_B"/>
</dbReference>
<evidence type="ECO:0000256" key="1">
    <source>
        <dbReference type="ARBA" id="ARBA00010403"/>
    </source>
</evidence>
<dbReference type="Proteomes" id="UP001168821">
    <property type="component" value="Unassembled WGS sequence"/>
</dbReference>
<dbReference type="Pfam" id="PF05378">
    <property type="entry name" value="Hydant_A_N"/>
    <property type="match status" value="1"/>
</dbReference>
<dbReference type="Pfam" id="PF02538">
    <property type="entry name" value="Hydantoinase_B"/>
    <property type="match status" value="1"/>
</dbReference>
<name>A0AA38M8Z0_9CUCU</name>
<dbReference type="PANTHER" id="PTHR11365:SF2">
    <property type="entry name" value="5-OXOPROLINASE"/>
    <property type="match status" value="1"/>
</dbReference>
<sequence length="2628" mass="295726">MEIVQKSSHYLTKTKPIYCHFDETFVFVKMRVRWNSYGITLLRETDIKRKIELTQIRRQIEILSTFMPDEILNMPLNELTETHNYVGVLLFADVSGFTPLCEKYNKTGKGGIYRLTATLNAYIGALVEVITFYGGDILKFSGDAFLALWKAPPNLRLFEVIHRVIVCALFIQHTLGCFDTEVNVLLKVKLAIACGNLTFAVIGNENYRHYVIVGQAINDVKSAERISVSGDVVIAPSAWGHLAEDNYEVTFGPEGHVKVWNCIYFPNQSAWKEYYAEKSPVAHSLCVKHLEHRNQLHEKRRIDDATTDSKITEAFVASLPQRTSVKQASTRWIPNDLNPFIVRPVQSQVEEKQPIEYLTEMRQVTIQFINIVPTTSQESKLIPMVNKAFQTVCKIVSKMRGVVNKVSLFDKDCMILVLFGLRGIEHEVESQNALKSAFAIRKSIKKLTTVKSISIGVTNGWVYCGVVGHPFRREYTVIGGSVNKAARIMCAYDGKVTCDHETYKGCKLSSLYFQLQSALTLKGISAAGHIFEYNEDFDKMEYKQDQSLPLIGRSMELAVADLILNKPETAGWSSICFKGESKVGKTKLLQAINNNQVKQFRYVCSLALNEALQRPYYTVSTIYQQLYDINSTRRPQRLYDLPRHLWDFTELLQTSKSNLSIGPVLSNSSKENVHQNFMTMLGKDKVLVFIDNVQFMDGKSFEIIEEAVSNKNIQLVCAGCFEDTNTWNTMWKFNLSKHIKVFSLSPLPPSETGYLICTFLNVKGTSKKLIVLINKTCEGRPGWVQACLLKMINNGELEVKYALTSETEYVFLQESEGKGIVLVAGFSKKYLERSEETSTAVTLDLFDSFSPYQQLIIKTAAVVGEIITRTALIVLLKYPNEGMLAAAIKTLFEEEVFDCASRYVNSGGLQEKKNVCLCYMEDDEINPELEMPRYAFCKVLHFKSRNIKLLAYELLPMNQKKELHLRITDLLESQNNSCPSCLRDNSAAIISVRRFKDFLQSCHEQTYIWTERYNEKYRSIEEYKHLIRTYIHNPPLDDSSDDHKSYTGFDVPKRRIWDPTTCFCLEILMKVYRDLIHHSQCGQHLGKKIFFMLEYSTILYLMGEFEEVIPILHEASEVCMVQTSKAYIFTDNFKMLMMGKIHCMLGETYLKLGNTAGAKNHALLSLRQYNVPLISFKYTLPHKLLNKAWFFRFRDSYVVTRSNNPALERDFGLCMGLISNIYAIEGCWSLARDAILRSIACLRRSNSNIEILCDVYTSAVYLYSHCGDLHMCEKLERYFNRDILKYYSNNITGVLYMVASILSVFFLVKILAGGIGEALQVGFRSVDLQLSLQAHMCLVNVVPTLATALIFLNRIDDAVYMGRILHNIGKKYHAQGYAAYYAFCIELILETNFFLEPIERIEEFVIKFLETNRHPTSFISKLLVSLYCYYLRYLPARASAFKKNLSLEAYESTHIINLLATVRYVECLVLEQARLIEQKTIIDRDDIATAYMFFLKLKDAQKKWIFFKPRYLHLKAYHARLQGKSSEAVTILKQANKAATEQGNILEECWTMLHSTCWFGGYVFDKRQIKHLDWTLAKTYSPLQLCQETGNALDSDGHVDSTFIEWIRMGTTVATNALLERKGERMAFVTNQGFKDILLIGNQARPKIFDLNIRRPEILYSETVEVDCRVIPLLKGRCELEDPTLRSWRVVDCASGDRFYITRELNKHEVHLKLKQIKDKGINSISVALAHSYTFHEHELEIGKIAKELGFHHVSLSHQVIPMVRIVPRGFTSSADAYLTPHVKRYVEGFAHGFKNNLEGTRVLFMQSDGGLTPMDNFNGARAILSGPAGGVVGYAVTTWQKETNLPVIGFDMGGTSTDVSRFAGNFEHVFESTTAGVTIQAPQLDVNTVAAGGGSMLFFRSGLFVVGPESAGAHPGPACYKKGGPLTVTDANLALGRLLPEYFPRIFGPNEDSALDRDATIDLFKTLTDEINDFLKTESPMSMEEVAMGFIRVANESMCRPIRALTQAKGYDTARHALACFGGAGGQHACAIARSLGMSTVFVHKYAGILSAYGMALADVVYEAQEPCAKVYNKVNFEYFDERLQVLEEQCKEELKKQGFGEESIVLKPYLHMRYDGTDCALMCSPAPGGGTTHGDFLVSFIDKYQSEFGFVIHKRNVIVDDIRVRGVGKSDLIEEVAVEKGQDEPTCEQTVQVYFENGAQNTSVYLLKNLKAGHVIQGPAIIMDDLSTILIEPDCTGVITTFGDVKITVGTGTMKDIGPELDSIQLSIFSHRFMSIAEQMGRILQRTSISTNIKERLDFSCALFGPDGGLVSNAPHIPVHLGAMQEAVQYQMKTKGEFEYGEVILSNHPAAGGSHLPDLTVITPVFHQDLRKPIFFVASRGHHADIGGITPGSMPPHSTSLSQEGAAFKSFTLVSNGRFLEDEVISAFTKAGGRNLSDNISDLRAQVAANKKGIALVGELIDQYGLDVVQAYMDHIQKNAEVAVRDMLKQVAKDALERTGRTVLEAEEFMDDGSPIVLKVTLDADSGSAVCDFTGTGPEVWGNCNAPKAITLSALIYCLRCMVGHDIPLNQNVRWMLGRLVLAIMGRKIVRRLNFTDGECFRLCWLSWALLIGGWFSGESGMSSGE</sequence>
<comment type="caution">
    <text evidence="4">The sequence shown here is derived from an EMBL/GenBank/DDBJ whole genome shotgun (WGS) entry which is preliminary data.</text>
</comment>
<comment type="similarity">
    <text evidence="1">Belongs to the oxoprolinase family.</text>
</comment>
<dbReference type="InterPro" id="IPR029787">
    <property type="entry name" value="Nucleotide_cyclase"/>
</dbReference>
<dbReference type="GO" id="GO:0005829">
    <property type="term" value="C:cytosol"/>
    <property type="evidence" value="ECO:0007669"/>
    <property type="project" value="TreeGrafter"/>
</dbReference>
<protein>
    <recommendedName>
        <fullName evidence="3">Guanylate cyclase domain-containing protein</fullName>
    </recommendedName>
</protein>
<dbReference type="InterPro" id="IPR027417">
    <property type="entry name" value="P-loop_NTPase"/>
</dbReference>
<evidence type="ECO:0000256" key="2">
    <source>
        <dbReference type="ARBA" id="ARBA00023239"/>
    </source>
</evidence>
<dbReference type="GO" id="GO:0017168">
    <property type="term" value="F:5-oxoprolinase (ATP-hydrolyzing) activity"/>
    <property type="evidence" value="ECO:0007669"/>
    <property type="project" value="TreeGrafter"/>
</dbReference>
<evidence type="ECO:0000313" key="5">
    <source>
        <dbReference type="Proteomes" id="UP001168821"/>
    </source>
</evidence>
<dbReference type="InterPro" id="IPR001054">
    <property type="entry name" value="A/G_cyclase"/>
</dbReference>
<dbReference type="SUPFAM" id="SSF52540">
    <property type="entry name" value="P-loop containing nucleoside triphosphate hydrolases"/>
    <property type="match status" value="1"/>
</dbReference>
<proteinExistence type="inferred from homology"/>
<dbReference type="InterPro" id="IPR045079">
    <property type="entry name" value="Oxoprolinase-like"/>
</dbReference>
<dbReference type="GO" id="GO:0016829">
    <property type="term" value="F:lyase activity"/>
    <property type="evidence" value="ECO:0007669"/>
    <property type="project" value="UniProtKB-KW"/>
</dbReference>
<dbReference type="InterPro" id="IPR008040">
    <property type="entry name" value="Hydant_A_N"/>
</dbReference>
<dbReference type="SUPFAM" id="SSF55073">
    <property type="entry name" value="Nucleotide cyclase"/>
    <property type="match status" value="2"/>
</dbReference>
<feature type="domain" description="Guanylate cyclase" evidence="3">
    <location>
        <begin position="365"/>
        <end position="489"/>
    </location>
</feature>
<dbReference type="EMBL" id="JALNTZ010000006">
    <property type="protein sequence ID" value="KAJ3647753.1"/>
    <property type="molecule type" value="Genomic_DNA"/>
</dbReference>
<dbReference type="PANTHER" id="PTHR11365">
    <property type="entry name" value="5-OXOPROLINASE RELATED"/>
    <property type="match status" value="1"/>
</dbReference>
<evidence type="ECO:0000313" key="4">
    <source>
        <dbReference type="EMBL" id="KAJ3647753.1"/>
    </source>
</evidence>
<reference evidence="4" key="1">
    <citation type="journal article" date="2023" name="G3 (Bethesda)">
        <title>Whole genome assemblies of Zophobas morio and Tenebrio molitor.</title>
        <authorList>
            <person name="Kaur S."/>
            <person name="Stinson S.A."/>
            <person name="diCenzo G.C."/>
        </authorList>
    </citation>
    <scope>NUCLEOTIDE SEQUENCE</scope>
    <source>
        <strain evidence="4">QUZm001</strain>
    </source>
</reference>
<dbReference type="FunFam" id="3.30.70.1230:FF:000017">
    <property type="entry name" value="Adenylate cyclase type 10"/>
    <property type="match status" value="1"/>
</dbReference>